<dbReference type="Proteomes" id="UP000246740">
    <property type="component" value="Unassembled WGS sequence"/>
</dbReference>
<feature type="compositionally biased region" description="Low complexity" evidence="4">
    <location>
        <begin position="615"/>
        <end position="636"/>
    </location>
</feature>
<feature type="region of interest" description="Disordered" evidence="4">
    <location>
        <begin position="1"/>
        <end position="79"/>
    </location>
</feature>
<feature type="region of interest" description="Disordered" evidence="4">
    <location>
        <begin position="733"/>
        <end position="934"/>
    </location>
</feature>
<dbReference type="PANTHER" id="PTHR24366:SF96">
    <property type="entry name" value="LEUCINE RICH REPEAT CONTAINING 53"/>
    <property type="match status" value="1"/>
</dbReference>
<feature type="zinc finger region" description="C3H1-type" evidence="3">
    <location>
        <begin position="672"/>
        <end position="699"/>
    </location>
</feature>
<dbReference type="OrthoDB" id="411372at2759"/>
<feature type="compositionally biased region" description="Polar residues" evidence="4">
    <location>
        <begin position="1188"/>
        <end position="1199"/>
    </location>
</feature>
<dbReference type="STRING" id="1882483.A0A317XNC9"/>
<dbReference type="Pfam" id="PF13855">
    <property type="entry name" value="LRR_8"/>
    <property type="match status" value="1"/>
</dbReference>
<feature type="region of interest" description="Disordered" evidence="4">
    <location>
        <begin position="1141"/>
        <end position="1174"/>
    </location>
</feature>
<feature type="compositionally biased region" description="Polar residues" evidence="4">
    <location>
        <begin position="916"/>
        <end position="933"/>
    </location>
</feature>
<dbReference type="InterPro" id="IPR000571">
    <property type="entry name" value="Znf_CCCH"/>
</dbReference>
<evidence type="ECO:0000313" key="7">
    <source>
        <dbReference type="Proteomes" id="UP000246740"/>
    </source>
</evidence>
<keyword evidence="7" id="KW-1185">Reference proteome</keyword>
<feature type="domain" description="C3H1-type" evidence="5">
    <location>
        <begin position="672"/>
        <end position="699"/>
    </location>
</feature>
<dbReference type="InterPro" id="IPR003591">
    <property type="entry name" value="Leu-rich_rpt_typical-subtyp"/>
</dbReference>
<feature type="compositionally biased region" description="Low complexity" evidence="4">
    <location>
        <begin position="1141"/>
        <end position="1150"/>
    </location>
</feature>
<dbReference type="SMART" id="SM00356">
    <property type="entry name" value="ZnF_C3H1"/>
    <property type="match status" value="2"/>
</dbReference>
<dbReference type="EMBL" id="KZ819194">
    <property type="protein sequence ID" value="PWY99591.1"/>
    <property type="molecule type" value="Genomic_DNA"/>
</dbReference>
<keyword evidence="3" id="KW-0863">Zinc-finger</keyword>
<gene>
    <name evidence="6" type="ORF">BCV70DRAFT_200524</name>
</gene>
<feature type="region of interest" description="Disordered" evidence="4">
    <location>
        <begin position="482"/>
        <end position="522"/>
    </location>
</feature>
<dbReference type="PROSITE" id="PS51450">
    <property type="entry name" value="LRR"/>
    <property type="match status" value="2"/>
</dbReference>
<evidence type="ECO:0000259" key="5">
    <source>
        <dbReference type="PROSITE" id="PS50103"/>
    </source>
</evidence>
<feature type="region of interest" description="Disordered" evidence="4">
    <location>
        <begin position="982"/>
        <end position="1066"/>
    </location>
</feature>
<dbReference type="PRINTS" id="PR00019">
    <property type="entry name" value="LEURICHRPT"/>
</dbReference>
<dbReference type="InterPro" id="IPR001611">
    <property type="entry name" value="Leu-rich_rpt"/>
</dbReference>
<feature type="compositionally biased region" description="Polar residues" evidence="4">
    <location>
        <begin position="25"/>
        <end position="36"/>
    </location>
</feature>
<accession>A0A317XNC9</accession>
<feature type="compositionally biased region" description="Low complexity" evidence="4">
    <location>
        <begin position="824"/>
        <end position="863"/>
    </location>
</feature>
<feature type="region of interest" description="Disordered" evidence="4">
    <location>
        <begin position="1221"/>
        <end position="1263"/>
    </location>
</feature>
<feature type="region of interest" description="Disordered" evidence="4">
    <location>
        <begin position="1282"/>
        <end position="1333"/>
    </location>
</feature>
<keyword evidence="3" id="KW-0479">Metal-binding</keyword>
<name>A0A317XNC9_9BASI</name>
<sequence>MSAAVRAALAVKRAEQRSRSRSASPTKQLASDSDVSNAAAEHGNAANSTGSKLSFGRDLDPSIASPFGSPKPKSKPIIPSSVTYGEVDLGQKSLDDIVRSSVRSGKANCSSRSPSLQEVPPLLLTLLSDDPPSWYLAIPDDDREPWYTREELHTLQLGNNDILQLSDKLSEFRGLKRLELHSNQISSLPTPFFQLTALTTLTLSKNSLTSFPTCLLALDNLVSLDLSNNKITTLWTDADVVQARSERSTWETQNADEVNGVWAGLSPSKRDRKALLPDGTPEMPMSALRTLDLSNNRLANAALGIPDLANRRNKTTDLSALRPLCLPNGLKKLDLSHNSIRGPVSTSLFARLDSLEDLGLQGCGLGDDVFAVDSASSSADRTLLPALSTLDLSGCELDDLTHIEASFGSRRIKALDQALGFREDNSDSTEPLPELASALSRRQLVRTVQRPSASDIQKMEQIVGGRILCLLLEGNPLREEAFRQKRGGRMSPEKKAASTTSRDMSALPRNIPEKPRVASSSPVAASSASAALAASDSASRSPSKPTIVKEDWELLAEAGLNTELGRRKLRIEQARKEREAAAAAAAAAAKPDDAQSKGDGSVAEEAQTRGRTRDASALNAAGAEASESEPNPNETSSSKERSTSQTGEEAIDDKDAGSALANAKLSTKKKEALGQVPCKFFRSNGCSAGASCPFAHTLPGDGGQKSVCQWFLKGNCRFGHKCALAHILPGQPMSMDRKNKRAAQHGQPLPQMPAGAPAQTQAQGQAAPIQSQNQGQSQGQTQAQGQTSANSIAPNQMNSSPNVAAGASGGAHGQLQPGQLKPGSSSQRQPSSLSASLQQQFHQQSHQSAQQQPSHQNPQSQNHTGSAAGPKFRNRVTSTSGRGDQDFAFGLPDDMQALSPPSTGGMHPGFEGLGTSMRNTPTAPFAGSTSYSRPASLSQSHSASLAAPGLMNGLDSPAAAAAFGTSASSRVFGTSPFSHPGGHGLFFSQSQDDSEGGAGPFARGGRDVSGARSISRADDPATAQWWNSLGSGSRATSGVGSRQVQGNSSREEEIEDAEDFLPSSLSDLLTPAELERRRRNNGSRLSSSFVGNDDRIVVAQSMPAQANIGVGFLRSSRAPIGAERSPSHDLTSSNLSAGFFQQQQQQQHQQGKGSVGSLGGEAYRPFGDTRVSSSSGLDSIAFRESSPALSGSLGRTSIQHAPGQSLPQGLAAGLSRLHLRSGSGTGVSSNKADGPGNVAGPVGGIGSQLSAAPGSGSGAGGRLGGLSSGAMMGGGGGGGGGVGTMAGSPAHASGGAGSMAFSQTSQSGGGIHGALRPPGSLDDYGLGPTAPSSLLTHRSPMMFAVGGQMGGGGGASGFSPQMSAIGSQRPGEGIAIPDSSLGGSLGGIGGSSSSSSGGGFGAQPVSTRYGGASHRQHPGMQRLRAGSSAAAPHSPLSLPVVTAEEDEEEAIFELE</sequence>
<feature type="compositionally biased region" description="Low complexity" evidence="4">
    <location>
        <begin position="752"/>
        <end position="791"/>
    </location>
</feature>
<dbReference type="SUPFAM" id="SSF52058">
    <property type="entry name" value="L domain-like"/>
    <property type="match status" value="1"/>
</dbReference>
<feature type="compositionally biased region" description="Polar residues" evidence="4">
    <location>
        <begin position="1024"/>
        <end position="1048"/>
    </location>
</feature>
<reference evidence="6 7" key="1">
    <citation type="journal article" date="2018" name="Mol. Biol. Evol.">
        <title>Broad Genomic Sampling Reveals a Smut Pathogenic Ancestry of the Fungal Clade Ustilaginomycotina.</title>
        <authorList>
            <person name="Kijpornyongpan T."/>
            <person name="Mondo S.J."/>
            <person name="Barry K."/>
            <person name="Sandor L."/>
            <person name="Lee J."/>
            <person name="Lipzen A."/>
            <person name="Pangilinan J."/>
            <person name="LaButti K."/>
            <person name="Hainaut M."/>
            <person name="Henrissat B."/>
            <person name="Grigoriev I.V."/>
            <person name="Spatafora J.W."/>
            <person name="Aime M.C."/>
        </authorList>
    </citation>
    <scope>NUCLEOTIDE SEQUENCE [LARGE SCALE GENOMIC DNA]</scope>
    <source>
        <strain evidence="6 7">MCA 3645</strain>
    </source>
</reference>
<dbReference type="PANTHER" id="PTHR24366">
    <property type="entry name" value="IG(IMMUNOGLOBULIN) AND LRR(LEUCINE RICH REPEAT) DOMAINS"/>
    <property type="match status" value="1"/>
</dbReference>
<evidence type="ECO:0000256" key="4">
    <source>
        <dbReference type="SAM" id="MobiDB-lite"/>
    </source>
</evidence>
<dbReference type="SMART" id="SM00369">
    <property type="entry name" value="LRR_TYP"/>
    <property type="match status" value="5"/>
</dbReference>
<feature type="region of interest" description="Disordered" evidence="4">
    <location>
        <begin position="1188"/>
        <end position="1207"/>
    </location>
</feature>
<protein>
    <recommendedName>
        <fullName evidence="5">C3H1-type domain-containing protein</fullName>
    </recommendedName>
</protein>
<organism evidence="6 7">
    <name type="scientific">Testicularia cyperi</name>
    <dbReference type="NCBI Taxonomy" id="1882483"/>
    <lineage>
        <taxon>Eukaryota</taxon>
        <taxon>Fungi</taxon>
        <taxon>Dikarya</taxon>
        <taxon>Basidiomycota</taxon>
        <taxon>Ustilaginomycotina</taxon>
        <taxon>Ustilaginomycetes</taxon>
        <taxon>Ustilaginales</taxon>
        <taxon>Anthracoideaceae</taxon>
        <taxon>Testicularia</taxon>
    </lineage>
</organism>
<feature type="domain" description="C3H1-type" evidence="5">
    <location>
        <begin position="702"/>
        <end position="729"/>
    </location>
</feature>
<feature type="compositionally biased region" description="Low complexity" evidence="4">
    <location>
        <begin position="1425"/>
        <end position="1439"/>
    </location>
</feature>
<evidence type="ECO:0000313" key="6">
    <source>
        <dbReference type="EMBL" id="PWY99591.1"/>
    </source>
</evidence>
<evidence type="ECO:0000256" key="1">
    <source>
        <dbReference type="ARBA" id="ARBA00022614"/>
    </source>
</evidence>
<keyword evidence="3" id="KW-0862">Zinc</keyword>
<dbReference type="InterPro" id="IPR032675">
    <property type="entry name" value="LRR_dom_sf"/>
</dbReference>
<feature type="compositionally biased region" description="Acidic residues" evidence="4">
    <location>
        <begin position="1443"/>
        <end position="1455"/>
    </location>
</feature>
<dbReference type="InParanoid" id="A0A317XNC9"/>
<dbReference type="PROSITE" id="PS50103">
    <property type="entry name" value="ZF_C3H1"/>
    <property type="match status" value="2"/>
</dbReference>
<keyword evidence="1" id="KW-0433">Leucine-rich repeat</keyword>
<feature type="zinc finger region" description="C3H1-type" evidence="3">
    <location>
        <begin position="702"/>
        <end position="729"/>
    </location>
</feature>
<keyword evidence="2" id="KW-0677">Repeat</keyword>
<feature type="region of interest" description="Disordered" evidence="4">
    <location>
        <begin position="1354"/>
        <end position="1455"/>
    </location>
</feature>
<proteinExistence type="predicted"/>
<feature type="compositionally biased region" description="Low complexity" evidence="4">
    <location>
        <begin position="1"/>
        <end position="11"/>
    </location>
</feature>
<dbReference type="Gene3D" id="3.80.10.10">
    <property type="entry name" value="Ribonuclease Inhibitor"/>
    <property type="match status" value="2"/>
</dbReference>
<dbReference type="GO" id="GO:0008270">
    <property type="term" value="F:zinc ion binding"/>
    <property type="evidence" value="ECO:0007669"/>
    <property type="project" value="UniProtKB-KW"/>
</dbReference>
<evidence type="ECO:0000256" key="3">
    <source>
        <dbReference type="PROSITE-ProRule" id="PRU00723"/>
    </source>
</evidence>
<evidence type="ECO:0000256" key="2">
    <source>
        <dbReference type="ARBA" id="ARBA00022737"/>
    </source>
</evidence>
<feature type="compositionally biased region" description="Gly residues" evidence="4">
    <location>
        <begin position="1383"/>
        <end position="1401"/>
    </location>
</feature>
<feature type="region of interest" description="Disordered" evidence="4">
    <location>
        <begin position="582"/>
        <end position="656"/>
    </location>
</feature>
<feature type="compositionally biased region" description="Polar residues" evidence="4">
    <location>
        <begin position="792"/>
        <end position="802"/>
    </location>
</feature>
<dbReference type="Gene3D" id="4.10.1000.10">
    <property type="entry name" value="Zinc finger, CCCH-type"/>
    <property type="match status" value="1"/>
</dbReference>
<feature type="compositionally biased region" description="Low complexity" evidence="4">
    <location>
        <begin position="1285"/>
        <end position="1302"/>
    </location>
</feature>